<proteinExistence type="predicted"/>
<keyword evidence="2" id="KW-1185">Reference proteome</keyword>
<organism evidence="1 2">
    <name type="scientific">Smallanthus sonchifolius</name>
    <dbReference type="NCBI Taxonomy" id="185202"/>
    <lineage>
        <taxon>Eukaryota</taxon>
        <taxon>Viridiplantae</taxon>
        <taxon>Streptophyta</taxon>
        <taxon>Embryophyta</taxon>
        <taxon>Tracheophyta</taxon>
        <taxon>Spermatophyta</taxon>
        <taxon>Magnoliopsida</taxon>
        <taxon>eudicotyledons</taxon>
        <taxon>Gunneridae</taxon>
        <taxon>Pentapetalae</taxon>
        <taxon>asterids</taxon>
        <taxon>campanulids</taxon>
        <taxon>Asterales</taxon>
        <taxon>Asteraceae</taxon>
        <taxon>Asteroideae</taxon>
        <taxon>Heliantheae alliance</taxon>
        <taxon>Millerieae</taxon>
        <taxon>Smallanthus</taxon>
    </lineage>
</organism>
<gene>
    <name evidence="1" type="ORF">L1987_71426</name>
</gene>
<evidence type="ECO:0000313" key="1">
    <source>
        <dbReference type="EMBL" id="KAI3712858.1"/>
    </source>
</evidence>
<sequence length="504" mass="58111">MKWVFGNWELICTLVFLGCLFYKYLIVRRWGLEDKTEDSGDHRRRLQPPRGTSGWPVIGETIEFIASGYTSRPVSFMEKRKSIYGKVFKTHILGRPIIVSTDPDVNKVVLQNQGNVFIPCYPKSVIELLGESSILQMNGGLQKRLHAIVGGFLRSPQFKARITKDIQKSVKLALSTWMDRDNPRQPLYLQDETKKITFEILVRLLMSVEPGEDMEFLKREFMEVIKGLICLPVKLPGFRMYKSLQAKERMLKLVRKIVDDRKMAMENNEVKSSGLPNDVIDVLLRDTGESDGTQQRLPLDFISGNIIEMMIPGEDSVPMIMTLAIKYLCDNPTALACLVDENDKLKKRKEESREEYAWTDYVSLQFTQGVISETLRMANIINAIWRKALEDVEIDGYLILKGWCVLASLTSVHMDEENYENPDEFDPWRWEKTGASVKSNRFTPFGGGQRLCPGLEFSRLEISIFLHHLVTTYTWVAEEDQIVYFPTVKTRRKLPIIVTPRRNH</sequence>
<reference evidence="2" key="1">
    <citation type="journal article" date="2022" name="Mol. Ecol. Resour.">
        <title>The genomes of chicory, endive, great burdock and yacon provide insights into Asteraceae palaeo-polyploidization history and plant inulin production.</title>
        <authorList>
            <person name="Fan W."/>
            <person name="Wang S."/>
            <person name="Wang H."/>
            <person name="Wang A."/>
            <person name="Jiang F."/>
            <person name="Liu H."/>
            <person name="Zhao H."/>
            <person name="Xu D."/>
            <person name="Zhang Y."/>
        </authorList>
    </citation>
    <scope>NUCLEOTIDE SEQUENCE [LARGE SCALE GENOMIC DNA]</scope>
    <source>
        <strain evidence="2">cv. Yunnan</strain>
    </source>
</reference>
<dbReference type="EMBL" id="CM042041">
    <property type="protein sequence ID" value="KAI3712858.1"/>
    <property type="molecule type" value="Genomic_DNA"/>
</dbReference>
<reference evidence="1 2" key="2">
    <citation type="journal article" date="2022" name="Mol. Ecol. Resour.">
        <title>The genomes of chicory, endive, great burdock and yacon provide insights into Asteraceae paleo-polyploidization history and plant inulin production.</title>
        <authorList>
            <person name="Fan W."/>
            <person name="Wang S."/>
            <person name="Wang H."/>
            <person name="Wang A."/>
            <person name="Jiang F."/>
            <person name="Liu H."/>
            <person name="Zhao H."/>
            <person name="Xu D."/>
            <person name="Zhang Y."/>
        </authorList>
    </citation>
    <scope>NUCLEOTIDE SEQUENCE [LARGE SCALE GENOMIC DNA]</scope>
    <source>
        <strain evidence="2">cv. Yunnan</strain>
        <tissue evidence="1">Leaves</tissue>
    </source>
</reference>
<dbReference type="Proteomes" id="UP001056120">
    <property type="component" value="Linkage Group LG24"/>
</dbReference>
<accession>A0ACB9ASQ0</accession>
<protein>
    <submittedName>
        <fullName evidence="1">Uncharacterized protein</fullName>
    </submittedName>
</protein>
<comment type="caution">
    <text evidence="1">The sequence shown here is derived from an EMBL/GenBank/DDBJ whole genome shotgun (WGS) entry which is preliminary data.</text>
</comment>
<name>A0ACB9ASQ0_9ASTR</name>
<evidence type="ECO:0000313" key="2">
    <source>
        <dbReference type="Proteomes" id="UP001056120"/>
    </source>
</evidence>